<evidence type="ECO:0000256" key="2">
    <source>
        <dbReference type="ARBA" id="ARBA00001911"/>
    </source>
</evidence>
<evidence type="ECO:0000256" key="9">
    <source>
        <dbReference type="SAM" id="MobiDB-lite"/>
    </source>
</evidence>
<comment type="catalytic activity">
    <reaction evidence="1">
        <text>[eIF5A protein]-L-lysine + spermidine = [eIF5A protein]-deoxyhypusine + propane-1,3-diamine</text>
        <dbReference type="Rhea" id="RHEA:33299"/>
        <dbReference type="Rhea" id="RHEA-COMP:10143"/>
        <dbReference type="Rhea" id="RHEA-COMP:10144"/>
        <dbReference type="ChEBI" id="CHEBI:29969"/>
        <dbReference type="ChEBI" id="CHEBI:57484"/>
        <dbReference type="ChEBI" id="CHEBI:57834"/>
        <dbReference type="ChEBI" id="CHEBI:82657"/>
        <dbReference type="EC" id="2.5.1.46"/>
    </reaction>
</comment>
<dbReference type="GO" id="GO:0034038">
    <property type="term" value="F:deoxyhypusine synthase activity"/>
    <property type="evidence" value="ECO:0007669"/>
    <property type="project" value="UniProtKB-EC"/>
</dbReference>
<reference evidence="10" key="1">
    <citation type="submission" date="2019-05" db="EMBL/GenBank/DDBJ databases">
        <title>Annotation for the trematode Paragonimus heterotremus.</title>
        <authorList>
            <person name="Choi Y.-J."/>
        </authorList>
    </citation>
    <scope>NUCLEOTIDE SEQUENCE</scope>
    <source>
        <strain evidence="10">LC</strain>
    </source>
</reference>
<evidence type="ECO:0000256" key="1">
    <source>
        <dbReference type="ARBA" id="ARBA00000952"/>
    </source>
</evidence>
<feature type="region of interest" description="Disordered" evidence="9">
    <location>
        <begin position="234"/>
        <end position="271"/>
    </location>
</feature>
<dbReference type="Proteomes" id="UP000748531">
    <property type="component" value="Unassembled WGS sequence"/>
</dbReference>
<evidence type="ECO:0000313" key="10">
    <source>
        <dbReference type="EMBL" id="KAF5397060.1"/>
    </source>
</evidence>
<organism evidence="10 11">
    <name type="scientific">Paragonimus heterotremus</name>
    <dbReference type="NCBI Taxonomy" id="100268"/>
    <lineage>
        <taxon>Eukaryota</taxon>
        <taxon>Metazoa</taxon>
        <taxon>Spiralia</taxon>
        <taxon>Lophotrochozoa</taxon>
        <taxon>Platyhelminthes</taxon>
        <taxon>Trematoda</taxon>
        <taxon>Digenea</taxon>
        <taxon>Plagiorchiida</taxon>
        <taxon>Troglotremata</taxon>
        <taxon>Troglotrematidae</taxon>
        <taxon>Paragonimus</taxon>
    </lineage>
</organism>
<feature type="region of interest" description="Disordered" evidence="9">
    <location>
        <begin position="54"/>
        <end position="92"/>
    </location>
</feature>
<dbReference type="Pfam" id="PF10246">
    <property type="entry name" value="MRP-S35"/>
    <property type="match status" value="1"/>
</dbReference>
<evidence type="ECO:0000256" key="3">
    <source>
        <dbReference type="ARBA" id="ARBA00005041"/>
    </source>
</evidence>
<dbReference type="SUPFAM" id="SSF52467">
    <property type="entry name" value="DHS-like NAD/FAD-binding domain"/>
    <property type="match status" value="1"/>
</dbReference>
<dbReference type="PANTHER" id="PTHR11703:SF0">
    <property type="entry name" value="DEOXYHYPUSINE SYNTHASE"/>
    <property type="match status" value="1"/>
</dbReference>
<dbReference type="EMBL" id="LUCH01006842">
    <property type="protein sequence ID" value="KAF5397060.1"/>
    <property type="molecule type" value="Genomic_DNA"/>
</dbReference>
<proteinExistence type="inferred from homology"/>
<dbReference type="NCBIfam" id="TIGR00321">
    <property type="entry name" value="dhys"/>
    <property type="match status" value="1"/>
</dbReference>
<dbReference type="Gene3D" id="3.40.910.10">
    <property type="entry name" value="Deoxyhypusine synthase"/>
    <property type="match status" value="1"/>
</dbReference>
<dbReference type="Pfam" id="PF01916">
    <property type="entry name" value="DS"/>
    <property type="match status" value="1"/>
</dbReference>
<evidence type="ECO:0000256" key="6">
    <source>
        <dbReference type="ARBA" id="ARBA00022679"/>
    </source>
</evidence>
<evidence type="ECO:0000256" key="5">
    <source>
        <dbReference type="ARBA" id="ARBA00012683"/>
    </source>
</evidence>
<dbReference type="GO" id="GO:0005737">
    <property type="term" value="C:cytoplasm"/>
    <property type="evidence" value="ECO:0007669"/>
    <property type="project" value="TreeGrafter"/>
</dbReference>
<sequence>MWRRLVSVPFRFRVERHRCFLSTESDTLTAEEQKKVAEKLTNFFKNAEESIAKQQAETEIHLSSTKSDHSTASPDRPDEDGSSDLLEKKSLNKKQHPTAVSFVPWTMSCFLQEMNIRKLPARRNPNAEQSFATLLRNSPFIQLGDFESREVIGVVIENVNETDLYIDFGGKFHCVCPQPSEQHYPRGSLVRLRLRDPEMTNKFMINTKGISLCEADATLLGPYRGRVVRNPTNEELTVPTVYGDSRSAPRPATENDSESATDYSSGDAVQKASDYPPNFNEYVLKSTQQLPVGVSTTVKGYDFNNGLDYEALLNSFASIGFQATQFGRAVDVINMMLDKRVEQPASLEQRRQAAVYTESHPLRRMSNNCTVFLSYTSNMVSCGVRDIIRFIVQYNMVDVLVTSAGGIEEDLIKCMAPSYIGDFERWPGAHLRELGVNRIGNILVPNDNYVAFEEWLMPLLDDMLKEQETEGCNWTPSKMIDRLGKEINHPDSIYYWCHVNKIPVFCPGLTDGSIGDILFSHTYRSPGLRIDIVEDIRRINSIAIHSRHSGVIILGGGIIKHHTLNANLMRNGADYCVLINTGQEFDGSDSGARPDEAMSWGKLKSASEPVKVHADASLIFPLLVAQTFAKRHHSMTPTSALNGIA</sequence>
<evidence type="ECO:0000256" key="4">
    <source>
        <dbReference type="ARBA" id="ARBA00009892"/>
    </source>
</evidence>
<dbReference type="FunFam" id="3.40.910.10:FF:000001">
    <property type="entry name" value="Probable deoxyhypusine synthase"/>
    <property type="match status" value="1"/>
</dbReference>
<protein>
    <recommendedName>
        <fullName evidence="5">deoxyhypusine synthase</fullName>
        <ecNumber evidence="5">2.5.1.46</ecNumber>
    </recommendedName>
</protein>
<evidence type="ECO:0000256" key="7">
    <source>
        <dbReference type="ARBA" id="ARBA00023027"/>
    </source>
</evidence>
<evidence type="ECO:0000256" key="8">
    <source>
        <dbReference type="ARBA" id="ARBA00023256"/>
    </source>
</evidence>
<dbReference type="InterPro" id="IPR002773">
    <property type="entry name" value="Deoxyhypusine_synthase"/>
</dbReference>
<dbReference type="InterPro" id="IPR019375">
    <property type="entry name" value="Ribosomal_bS1m"/>
</dbReference>
<accession>A0A8J4WND6</accession>
<comment type="pathway">
    <text evidence="3">Protein modification; eIF5A hypusination.</text>
</comment>
<comment type="cofactor">
    <cofactor evidence="2">
        <name>NAD(+)</name>
        <dbReference type="ChEBI" id="CHEBI:57540"/>
    </cofactor>
</comment>
<comment type="similarity">
    <text evidence="4">Belongs to the deoxyhypusine synthase family.</text>
</comment>
<evidence type="ECO:0000313" key="11">
    <source>
        <dbReference type="Proteomes" id="UP000748531"/>
    </source>
</evidence>
<dbReference type="InterPro" id="IPR036982">
    <property type="entry name" value="Deoxyhypusine_synthase_sf"/>
</dbReference>
<keyword evidence="6" id="KW-0808">Transferase</keyword>
<keyword evidence="8" id="KW-0386">Hypusine biosynthesis</keyword>
<keyword evidence="7" id="KW-0520">NAD</keyword>
<name>A0A8J4WND6_9TREM</name>
<dbReference type="PANTHER" id="PTHR11703">
    <property type="entry name" value="DEOXYHYPUSINE SYNTHASE"/>
    <property type="match status" value="1"/>
</dbReference>
<keyword evidence="11" id="KW-1185">Reference proteome</keyword>
<dbReference type="InterPro" id="IPR029035">
    <property type="entry name" value="DHS-like_NAD/FAD-binding_dom"/>
</dbReference>
<dbReference type="OrthoDB" id="294378at2759"/>
<feature type="compositionally biased region" description="Polar residues" evidence="9">
    <location>
        <begin position="61"/>
        <end position="73"/>
    </location>
</feature>
<gene>
    <name evidence="10" type="ORF">PHET_10157</name>
</gene>
<dbReference type="EC" id="2.5.1.46" evidence="5"/>
<comment type="caution">
    <text evidence="10">The sequence shown here is derived from an EMBL/GenBank/DDBJ whole genome shotgun (WGS) entry which is preliminary data.</text>
</comment>
<dbReference type="AlphaFoldDB" id="A0A8J4WND6"/>